<feature type="transmembrane region" description="Helical" evidence="1">
    <location>
        <begin position="211"/>
        <end position="235"/>
    </location>
</feature>
<dbReference type="SUPFAM" id="SSF52091">
    <property type="entry name" value="SpoIIaa-like"/>
    <property type="match status" value="1"/>
</dbReference>
<dbReference type="InterPro" id="IPR030802">
    <property type="entry name" value="Permease_MalE"/>
</dbReference>
<keyword evidence="4" id="KW-1185">Reference proteome</keyword>
<protein>
    <recommendedName>
        <fullName evidence="2">MlaB-like STAS domain-containing protein</fullName>
    </recommendedName>
</protein>
<keyword evidence="1" id="KW-1133">Transmembrane helix</keyword>
<feature type="transmembrane region" description="Helical" evidence="1">
    <location>
        <begin position="283"/>
        <end position="304"/>
    </location>
</feature>
<dbReference type="PANTHER" id="PTHR30188">
    <property type="entry name" value="ABC TRANSPORTER PERMEASE PROTEIN-RELATED"/>
    <property type="match status" value="1"/>
</dbReference>
<dbReference type="EMBL" id="LSYU01000059">
    <property type="protein sequence ID" value="KXX64315.1"/>
    <property type="molecule type" value="Genomic_DNA"/>
</dbReference>
<dbReference type="InterPro" id="IPR058548">
    <property type="entry name" value="MlaB-like_STAS"/>
</dbReference>
<dbReference type="Proteomes" id="UP000075766">
    <property type="component" value="Unassembled WGS sequence"/>
</dbReference>
<comment type="caution">
    <text evidence="3">The sequence shown here is derived from an EMBL/GenBank/DDBJ whole genome shotgun (WGS) entry which is preliminary data.</text>
</comment>
<sequence>MVEGDGVSVRAGSLPARAELVRTGAGAVLRLSGEWRLAGAPPSAETVVARLAREQVGELAFDTTGLGGWDSSLPSLLLAVRAHCRAHDIELAPAGLPEGVGALLTLAEAVPLQSAPPIDARPRSRPLARLGGRVIDAARASGALFAFVGEVVLALGRLARGRARFRRAEFWLIVQQVGAEALPIVSLVSFLVGLILGYIGDQQLARFGARIYVADLVGLAVVMQIGALVTAIVLAGRTGAAFAAQLGSMQANEEIDALRTLGIDPVEFLVLPRLLALIAMTPLLALYADLMGILGGAFAAAVVGGINPTEYAVQTVQAVGWNHFVQGLISAGVYGAVVAVSGCLRGMQSGRDAAAVGATTTSAVVTAILHIVIAAAVLTVLFDAVGL</sequence>
<dbReference type="PANTHER" id="PTHR30188:SF3">
    <property type="entry name" value="ABC TRANSPORTER PERMEASE"/>
    <property type="match status" value="1"/>
</dbReference>
<feature type="domain" description="MlaB-like STAS" evidence="2">
    <location>
        <begin position="29"/>
        <end position="107"/>
    </location>
</feature>
<feature type="transmembrane region" description="Helical" evidence="1">
    <location>
        <begin position="324"/>
        <end position="344"/>
    </location>
</feature>
<feature type="transmembrane region" description="Helical" evidence="1">
    <location>
        <begin position="177"/>
        <end position="199"/>
    </location>
</feature>
<feature type="transmembrane region" description="Helical" evidence="1">
    <location>
        <begin position="137"/>
        <end position="156"/>
    </location>
</feature>
<reference evidence="3 4" key="1">
    <citation type="submission" date="2016-02" db="EMBL/GenBank/DDBJ databases">
        <title>Genome sequence of Marichromatium gracile YL-28, a purple sulfur bacterium.</title>
        <authorList>
            <person name="Zhao C."/>
            <person name="Hong X."/>
            <person name="Chen S."/>
            <person name="Yang S."/>
        </authorList>
    </citation>
    <scope>NUCLEOTIDE SEQUENCE [LARGE SCALE GENOMIC DNA]</scope>
    <source>
        <strain evidence="3 4">YL28</strain>
    </source>
</reference>
<keyword evidence="1" id="KW-0812">Transmembrane</keyword>
<proteinExistence type="predicted"/>
<name>A0ABR5VG01_MARGR</name>
<evidence type="ECO:0000259" key="2">
    <source>
        <dbReference type="Pfam" id="PF13466"/>
    </source>
</evidence>
<evidence type="ECO:0000313" key="3">
    <source>
        <dbReference type="EMBL" id="KXX64315.1"/>
    </source>
</evidence>
<gene>
    <name evidence="3" type="ORF">AY586_13960</name>
</gene>
<keyword evidence="1" id="KW-0472">Membrane</keyword>
<evidence type="ECO:0000256" key="1">
    <source>
        <dbReference type="SAM" id="Phobius"/>
    </source>
</evidence>
<organism evidence="3 4">
    <name type="scientific">Marichromatium gracile</name>
    <name type="common">Chromatium gracile</name>
    <dbReference type="NCBI Taxonomy" id="1048"/>
    <lineage>
        <taxon>Bacteria</taxon>
        <taxon>Pseudomonadati</taxon>
        <taxon>Pseudomonadota</taxon>
        <taxon>Gammaproteobacteria</taxon>
        <taxon>Chromatiales</taxon>
        <taxon>Chromatiaceae</taxon>
        <taxon>Marichromatium</taxon>
    </lineage>
</organism>
<accession>A0ABR5VG01</accession>
<dbReference type="InterPro" id="IPR036513">
    <property type="entry name" value="STAS_dom_sf"/>
</dbReference>
<dbReference type="RefSeq" id="WP_062275640.1">
    <property type="nucleotide sequence ID" value="NZ_LSYU01000059.1"/>
</dbReference>
<dbReference type="Pfam" id="PF13466">
    <property type="entry name" value="STAS_2"/>
    <property type="match status" value="1"/>
</dbReference>
<dbReference type="Pfam" id="PF02405">
    <property type="entry name" value="MlaE"/>
    <property type="match status" value="1"/>
</dbReference>
<evidence type="ECO:0000313" key="4">
    <source>
        <dbReference type="Proteomes" id="UP000075766"/>
    </source>
</evidence>
<dbReference type="Gene3D" id="3.30.750.24">
    <property type="entry name" value="STAS domain"/>
    <property type="match status" value="1"/>
</dbReference>
<feature type="transmembrane region" description="Helical" evidence="1">
    <location>
        <begin position="356"/>
        <end position="382"/>
    </location>
</feature>